<evidence type="ECO:0008006" key="7">
    <source>
        <dbReference type="Google" id="ProtNLM"/>
    </source>
</evidence>
<dbReference type="AlphaFoldDB" id="A0A225ANR9"/>
<dbReference type="GO" id="GO:0000978">
    <property type="term" value="F:RNA polymerase II cis-regulatory region sequence-specific DNA binding"/>
    <property type="evidence" value="ECO:0007669"/>
    <property type="project" value="TreeGrafter"/>
</dbReference>
<evidence type="ECO:0000256" key="1">
    <source>
        <dbReference type="ARBA" id="ARBA00023015"/>
    </source>
</evidence>
<dbReference type="PANTHER" id="PTHR47424:SF15">
    <property type="entry name" value="ZN(II)2CYS6 TRANSCRIPTION FACTOR (EUROFUNG)"/>
    <property type="match status" value="1"/>
</dbReference>
<feature type="compositionally biased region" description="Polar residues" evidence="4">
    <location>
        <begin position="99"/>
        <end position="109"/>
    </location>
</feature>
<dbReference type="EMBL" id="LFMY01000008">
    <property type="protein sequence ID" value="OKL58938.1"/>
    <property type="molecule type" value="Genomic_DNA"/>
</dbReference>
<gene>
    <name evidence="5" type="ORF">UA08_05641</name>
</gene>
<accession>A0A225ANR9</accession>
<evidence type="ECO:0000313" key="5">
    <source>
        <dbReference type="EMBL" id="OKL58938.1"/>
    </source>
</evidence>
<dbReference type="InterPro" id="IPR051127">
    <property type="entry name" value="Fungal_SecMet_Regulators"/>
</dbReference>
<evidence type="ECO:0000256" key="2">
    <source>
        <dbReference type="ARBA" id="ARBA00023163"/>
    </source>
</evidence>
<keyword evidence="3" id="KW-0539">Nucleus</keyword>
<feature type="region of interest" description="Disordered" evidence="4">
    <location>
        <begin position="197"/>
        <end position="218"/>
    </location>
</feature>
<dbReference type="GO" id="GO:0000981">
    <property type="term" value="F:DNA-binding transcription factor activity, RNA polymerase II-specific"/>
    <property type="evidence" value="ECO:0007669"/>
    <property type="project" value="TreeGrafter"/>
</dbReference>
<comment type="caution">
    <text evidence="5">The sequence shown here is derived from an EMBL/GenBank/DDBJ whole genome shotgun (WGS) entry which is preliminary data.</text>
</comment>
<protein>
    <recommendedName>
        <fullName evidence="7">Transcription factor domain-containing protein</fullName>
    </recommendedName>
</protein>
<dbReference type="Proteomes" id="UP000214365">
    <property type="component" value="Unassembled WGS sequence"/>
</dbReference>
<dbReference type="GO" id="GO:0000435">
    <property type="term" value="P:positive regulation of transcription from RNA polymerase II promoter by galactose"/>
    <property type="evidence" value="ECO:0007669"/>
    <property type="project" value="TreeGrafter"/>
</dbReference>
<keyword evidence="6" id="KW-1185">Reference proteome</keyword>
<organism evidence="5 6">
    <name type="scientific">Talaromyces atroroseus</name>
    <dbReference type="NCBI Taxonomy" id="1441469"/>
    <lineage>
        <taxon>Eukaryota</taxon>
        <taxon>Fungi</taxon>
        <taxon>Dikarya</taxon>
        <taxon>Ascomycota</taxon>
        <taxon>Pezizomycotina</taxon>
        <taxon>Eurotiomycetes</taxon>
        <taxon>Eurotiomycetidae</taxon>
        <taxon>Eurotiales</taxon>
        <taxon>Trichocomaceae</taxon>
        <taxon>Talaromyces</taxon>
        <taxon>Talaromyces sect. Trachyspermi</taxon>
    </lineage>
</organism>
<dbReference type="CDD" id="cd12148">
    <property type="entry name" value="fungal_TF_MHR"/>
    <property type="match status" value="1"/>
</dbReference>
<dbReference type="OrthoDB" id="4226793at2759"/>
<dbReference type="PANTHER" id="PTHR47424">
    <property type="entry name" value="REGULATORY PROTEIN GAL4"/>
    <property type="match status" value="1"/>
</dbReference>
<dbReference type="STRING" id="1441469.A0A225ANR9"/>
<dbReference type="GO" id="GO:0005634">
    <property type="term" value="C:nucleus"/>
    <property type="evidence" value="ECO:0007669"/>
    <property type="project" value="TreeGrafter"/>
</dbReference>
<proteinExistence type="predicted"/>
<reference evidence="5 6" key="1">
    <citation type="submission" date="2015-06" db="EMBL/GenBank/DDBJ databases">
        <title>Talaromyces atroroseus IBT 11181 draft genome.</title>
        <authorList>
            <person name="Rasmussen K.B."/>
            <person name="Rasmussen S."/>
            <person name="Petersen B."/>
            <person name="Sicheritz-Ponten T."/>
            <person name="Mortensen U.H."/>
            <person name="Thrane U."/>
        </authorList>
    </citation>
    <scope>NUCLEOTIDE SEQUENCE [LARGE SCALE GENOMIC DNA]</scope>
    <source>
        <strain evidence="5 6">IBT 11181</strain>
    </source>
</reference>
<keyword evidence="2" id="KW-0804">Transcription</keyword>
<sequence>MAFYVPARFSSFLNNEQPTSARRGENNNNNNNNNRLGPASCQKTPRSKGIYIHELETKIEALTKRLRLATGSDQSSKTLSSLWTPLHDPSILYPEFSPKSASNEQQGTPSDAFEEEEISEVNRHTNAIEFHGNTSSAAALGHLQRACEPLQNIAKETYTSFDQHAANPKPQDSLISTLHNPNFSLFQLHVTHDKEKRTAHTKDGYRDNNNSSSNDGINADTMFRPRFARMNLRLTNLVKCQYTQLHCRDYKLTRQYHDRELSFSLGRPDTLGLDEYHNRCQPSRDGHSEYTIIPIVVDLAHIIRLVSIDIYHSRIPIQQKMKHSLKIEQKLDTWLNGLPKILQPDFGQPGGNTYTSISALRDPKWSRRQRLVLGIRVGGDNRTDEAQRLLEIAAKKCLDSARKTVEVIYETFRQYTFFRCWWYNTTYIMFAVTNILLPLSRRSSSFLNIQETNLLIESINKSIEILEAMEESVVATESVAIVKTHLREYCHGSNQPSQEAGHSIINAAAGTLQKDASNDTALADLGELQFDDFIPVRVFLLLVT</sequence>
<feature type="region of interest" description="Disordered" evidence="4">
    <location>
        <begin position="94"/>
        <end position="118"/>
    </location>
</feature>
<evidence type="ECO:0000313" key="6">
    <source>
        <dbReference type="Proteomes" id="UP000214365"/>
    </source>
</evidence>
<keyword evidence="1" id="KW-0805">Transcription regulation</keyword>
<dbReference type="RefSeq" id="XP_020119059.1">
    <property type="nucleotide sequence ID" value="XM_020267933.1"/>
</dbReference>
<name>A0A225ANR9_TALAT</name>
<feature type="region of interest" description="Disordered" evidence="4">
    <location>
        <begin position="14"/>
        <end position="45"/>
    </location>
</feature>
<feature type="compositionally biased region" description="Basic and acidic residues" evidence="4">
    <location>
        <begin position="197"/>
        <end position="206"/>
    </location>
</feature>
<dbReference type="GeneID" id="31005397"/>
<evidence type="ECO:0000256" key="4">
    <source>
        <dbReference type="SAM" id="MobiDB-lite"/>
    </source>
</evidence>
<evidence type="ECO:0000256" key="3">
    <source>
        <dbReference type="ARBA" id="ARBA00023242"/>
    </source>
</evidence>